<feature type="region of interest" description="Disordered" evidence="1">
    <location>
        <begin position="158"/>
        <end position="177"/>
    </location>
</feature>
<feature type="compositionally biased region" description="Pro residues" evidence="1">
    <location>
        <begin position="56"/>
        <end position="67"/>
    </location>
</feature>
<evidence type="ECO:0000313" key="4">
    <source>
        <dbReference type="Proteomes" id="UP000245942"/>
    </source>
</evidence>
<name>A0A316UA91_9BASI</name>
<evidence type="ECO:0000256" key="1">
    <source>
        <dbReference type="SAM" id="MobiDB-lite"/>
    </source>
</evidence>
<organism evidence="3 4">
    <name type="scientific">Pseudomicrostroma glucosiphilum</name>
    <dbReference type="NCBI Taxonomy" id="1684307"/>
    <lineage>
        <taxon>Eukaryota</taxon>
        <taxon>Fungi</taxon>
        <taxon>Dikarya</taxon>
        <taxon>Basidiomycota</taxon>
        <taxon>Ustilaginomycotina</taxon>
        <taxon>Exobasidiomycetes</taxon>
        <taxon>Microstromatales</taxon>
        <taxon>Microstromatales incertae sedis</taxon>
        <taxon>Pseudomicrostroma</taxon>
    </lineage>
</organism>
<dbReference type="AlphaFoldDB" id="A0A316UA91"/>
<keyword evidence="2" id="KW-0732">Signal</keyword>
<feature type="chain" id="PRO_5016400894" evidence="2">
    <location>
        <begin position="23"/>
        <end position="282"/>
    </location>
</feature>
<feature type="compositionally biased region" description="Pro residues" evidence="1">
    <location>
        <begin position="230"/>
        <end position="241"/>
    </location>
</feature>
<gene>
    <name evidence="3" type="ORF">BCV69DRAFT_297386</name>
</gene>
<protein>
    <submittedName>
        <fullName evidence="3">Uncharacterized protein</fullName>
    </submittedName>
</protein>
<accession>A0A316UA91</accession>
<dbReference type="EMBL" id="KZ819323">
    <property type="protein sequence ID" value="PWN22079.1"/>
    <property type="molecule type" value="Genomic_DNA"/>
</dbReference>
<feature type="region of interest" description="Disordered" evidence="1">
    <location>
        <begin position="216"/>
        <end position="282"/>
    </location>
</feature>
<dbReference type="RefSeq" id="XP_025349239.1">
    <property type="nucleotide sequence ID" value="XM_025494108.1"/>
</dbReference>
<feature type="compositionally biased region" description="Polar residues" evidence="1">
    <location>
        <begin position="43"/>
        <end position="55"/>
    </location>
</feature>
<dbReference type="Proteomes" id="UP000245942">
    <property type="component" value="Unassembled WGS sequence"/>
</dbReference>
<feature type="signal peptide" evidence="2">
    <location>
        <begin position="1"/>
        <end position="22"/>
    </location>
</feature>
<evidence type="ECO:0000256" key="2">
    <source>
        <dbReference type="SAM" id="SignalP"/>
    </source>
</evidence>
<dbReference type="GeneID" id="37015842"/>
<keyword evidence="4" id="KW-1185">Reference proteome</keyword>
<reference evidence="3 4" key="1">
    <citation type="journal article" date="2018" name="Mol. Biol. Evol.">
        <title>Broad Genomic Sampling Reveals a Smut Pathogenic Ancestry of the Fungal Clade Ustilaginomycotina.</title>
        <authorList>
            <person name="Kijpornyongpan T."/>
            <person name="Mondo S.J."/>
            <person name="Barry K."/>
            <person name="Sandor L."/>
            <person name="Lee J."/>
            <person name="Lipzen A."/>
            <person name="Pangilinan J."/>
            <person name="LaButti K."/>
            <person name="Hainaut M."/>
            <person name="Henrissat B."/>
            <person name="Grigoriev I.V."/>
            <person name="Spatafora J.W."/>
            <person name="Aime M.C."/>
        </authorList>
    </citation>
    <scope>NUCLEOTIDE SEQUENCE [LARGE SCALE GENOMIC DNA]</scope>
    <source>
        <strain evidence="3 4">MCA 4718</strain>
    </source>
</reference>
<sequence>MIAFKLLTSVTFFALLQCLASAFPIPVSSSLRRGAPAKGGSWAFNSPIPNDSPSLHSPPIPNGPLPPHGKSRSEGIVYLPAPPKGVPRRKGGYSGPGGHGRRNLDSMREVLHSIRSQLIVRGPAWEGERPGNGNLPPVTLPPFPKPAPVPHVPGNWSGTAPQQGNIPAPVKSKGVPRRKGGYFGPGGHGRRSLEALSELLHDAPSRLLARAAQGSWAYTNPPKNGDLPPINLPPMPRPSPPGQGGGNYSGPGPHEGVTTIPVPVKGIPRRKGGYNAPGGHGR</sequence>
<evidence type="ECO:0000313" key="3">
    <source>
        <dbReference type="EMBL" id="PWN22079.1"/>
    </source>
</evidence>
<proteinExistence type="predicted"/>
<feature type="region of interest" description="Disordered" evidence="1">
    <location>
        <begin position="36"/>
        <end position="103"/>
    </location>
</feature>